<name>A0A6A0A8N2_HAELA</name>
<proteinExistence type="predicted"/>
<dbReference type="PANTHER" id="PTHR13904">
    <property type="entry name" value="PRE-MRNA SPLICING FACTOR PRP31"/>
    <property type="match status" value="1"/>
</dbReference>
<dbReference type="GO" id="GO:0005687">
    <property type="term" value="C:U4 snRNP"/>
    <property type="evidence" value="ECO:0007669"/>
    <property type="project" value="TreeGrafter"/>
</dbReference>
<dbReference type="EMBL" id="BLLF01004124">
    <property type="protein sequence ID" value="GFH28975.1"/>
    <property type="molecule type" value="Genomic_DNA"/>
</dbReference>
<dbReference type="SMART" id="SM00931">
    <property type="entry name" value="NOSIC"/>
    <property type="match status" value="1"/>
</dbReference>
<dbReference type="GO" id="GO:0000244">
    <property type="term" value="P:spliceosomal tri-snRNP complex assembly"/>
    <property type="evidence" value="ECO:0007669"/>
    <property type="project" value="InterPro"/>
</dbReference>
<comment type="caution">
    <text evidence="2">The sequence shown here is derived from an EMBL/GenBank/DDBJ whole genome shotgun (WGS) entry which is preliminary data.</text>
</comment>
<dbReference type="GO" id="GO:0071011">
    <property type="term" value="C:precatalytic spliceosome"/>
    <property type="evidence" value="ECO:0007669"/>
    <property type="project" value="TreeGrafter"/>
</dbReference>
<evidence type="ECO:0000313" key="2">
    <source>
        <dbReference type="EMBL" id="GFH28975.1"/>
    </source>
</evidence>
<dbReference type="InterPro" id="IPR036070">
    <property type="entry name" value="Nop_dom_sf"/>
</dbReference>
<sequence>MRLLVQCNRLAVDIDNEIAAVHNFIRDKYRLKFPELESLVHHPIDYARVVQRIGNEMDLTLVNLDDILPAATVMVVTVTGTTTSGKPLSAENLGKAEEGCAMALSLDEDKRLQQLLV</sequence>
<keyword evidence="3" id="KW-1185">Reference proteome</keyword>
<dbReference type="InterPro" id="IPR027105">
    <property type="entry name" value="Prp31"/>
</dbReference>
<dbReference type="FunFam" id="1.10.287.4070:FF:000003">
    <property type="entry name" value="U4/U6 small nuclear ribonucleoprotein PRP31"/>
    <property type="match status" value="1"/>
</dbReference>
<dbReference type="PANTHER" id="PTHR13904:SF0">
    <property type="entry name" value="U4_U6 SMALL NUCLEAR RIBONUCLEOPROTEIN PRP31"/>
    <property type="match status" value="1"/>
</dbReference>
<accession>A0A6A0A8N2</accession>
<dbReference type="Gene3D" id="1.10.287.4070">
    <property type="match status" value="1"/>
</dbReference>
<evidence type="ECO:0000259" key="1">
    <source>
        <dbReference type="SMART" id="SM00931"/>
    </source>
</evidence>
<dbReference type="AlphaFoldDB" id="A0A6A0A8N2"/>
<dbReference type="InterPro" id="IPR002687">
    <property type="entry name" value="Nop_dom"/>
</dbReference>
<reference evidence="2 3" key="1">
    <citation type="submission" date="2020-02" db="EMBL/GenBank/DDBJ databases">
        <title>Draft genome sequence of Haematococcus lacustris strain NIES-144.</title>
        <authorList>
            <person name="Morimoto D."/>
            <person name="Nakagawa S."/>
            <person name="Yoshida T."/>
            <person name="Sawayama S."/>
        </authorList>
    </citation>
    <scope>NUCLEOTIDE SEQUENCE [LARGE SCALE GENOMIC DNA]</scope>
    <source>
        <strain evidence="2 3">NIES-144</strain>
    </source>
</reference>
<dbReference type="InterPro" id="IPR012976">
    <property type="entry name" value="NOSIC"/>
</dbReference>
<protein>
    <submittedName>
        <fullName evidence="2">Pre-mRNA-splicing factor</fullName>
    </submittedName>
</protein>
<evidence type="ECO:0000313" key="3">
    <source>
        <dbReference type="Proteomes" id="UP000485058"/>
    </source>
</evidence>
<organism evidence="2 3">
    <name type="scientific">Haematococcus lacustris</name>
    <name type="common">Green alga</name>
    <name type="synonym">Haematococcus pluvialis</name>
    <dbReference type="NCBI Taxonomy" id="44745"/>
    <lineage>
        <taxon>Eukaryota</taxon>
        <taxon>Viridiplantae</taxon>
        <taxon>Chlorophyta</taxon>
        <taxon>core chlorophytes</taxon>
        <taxon>Chlorophyceae</taxon>
        <taxon>CS clade</taxon>
        <taxon>Chlamydomonadales</taxon>
        <taxon>Haematococcaceae</taxon>
        <taxon>Haematococcus</taxon>
    </lineage>
</organism>
<feature type="domain" description="NOSIC" evidence="1">
    <location>
        <begin position="3"/>
        <end position="55"/>
    </location>
</feature>
<dbReference type="Proteomes" id="UP000485058">
    <property type="component" value="Unassembled WGS sequence"/>
</dbReference>
<gene>
    <name evidence="2" type="ORF">HaLaN_27554</name>
</gene>
<dbReference type="Pfam" id="PF01798">
    <property type="entry name" value="Nop"/>
    <property type="match status" value="1"/>
</dbReference>
<dbReference type="SUPFAM" id="SSF89124">
    <property type="entry name" value="Nop domain"/>
    <property type="match status" value="1"/>
</dbReference>
<dbReference type="GO" id="GO:0046540">
    <property type="term" value="C:U4/U6 x U5 tri-snRNP complex"/>
    <property type="evidence" value="ECO:0007669"/>
    <property type="project" value="InterPro"/>
</dbReference>